<accession>A0A1G8BP65</accession>
<proteinExistence type="predicted"/>
<sequence>MDDIFALLPENLQQLFDKISNWFSIEEIRIRIFSPVEIITSEKAFYLCNNDNDPYVITEEDIEYILNQLSEFSMYAFQEELKQGFITTRGGHRVGVGGQVIHEKGIIQSLKHIRYFNIRVAKDHKGAAKQYLDKLYANGYDDTLIIGAPQSGKTTFLRDLARCASKGMPEINLPSKKVAIVDERSELAACYKGIPSFDVGPRTDVLDGCPKAVGMMMMIRSMSPEMIIVDEIGRPEDAEAIMEAIHAGVTIVCSAHGTSLNEIKRRPILQELLTNGIFSNIVTLTRRQGAMNANIDSFVKWQKAAEK</sequence>
<organism evidence="4 5">
    <name type="scientific">Alteribacillus bidgolensis</name>
    <dbReference type="NCBI Taxonomy" id="930129"/>
    <lineage>
        <taxon>Bacteria</taxon>
        <taxon>Bacillati</taxon>
        <taxon>Bacillota</taxon>
        <taxon>Bacilli</taxon>
        <taxon>Bacillales</taxon>
        <taxon>Bacillaceae</taxon>
        <taxon>Alteribacillus</taxon>
    </lineage>
</organism>
<keyword evidence="1" id="KW-0547">Nucleotide-binding</keyword>
<dbReference type="NCBIfam" id="TIGR02858">
    <property type="entry name" value="spore_III_AA"/>
    <property type="match status" value="1"/>
</dbReference>
<dbReference type="PANTHER" id="PTHR20953">
    <property type="entry name" value="KINASE-RELATED"/>
    <property type="match status" value="1"/>
</dbReference>
<dbReference type="GO" id="GO:0005524">
    <property type="term" value="F:ATP binding"/>
    <property type="evidence" value="ECO:0007669"/>
    <property type="project" value="UniProtKB-KW"/>
</dbReference>
<name>A0A1G8BP65_9BACI</name>
<gene>
    <name evidence="4" type="ORF">SAMN05216352_10135</name>
</gene>
<dbReference type="Proteomes" id="UP000199017">
    <property type="component" value="Unassembled WGS sequence"/>
</dbReference>
<dbReference type="PANTHER" id="PTHR20953:SF3">
    <property type="entry name" value="P-LOOP CONTAINING NUCLEOSIDE TRIPHOSPHATE HYDROLASES SUPERFAMILY PROTEIN"/>
    <property type="match status" value="1"/>
</dbReference>
<evidence type="ECO:0000313" key="4">
    <source>
        <dbReference type="EMBL" id="SDH34953.1"/>
    </source>
</evidence>
<dbReference type="InterPro" id="IPR045735">
    <property type="entry name" value="Spore_III_AA_AAA+_ATPase"/>
</dbReference>
<dbReference type="InterPro" id="IPR014217">
    <property type="entry name" value="Spore_III_AA"/>
</dbReference>
<dbReference type="InterPro" id="IPR003593">
    <property type="entry name" value="AAA+_ATPase"/>
</dbReference>
<dbReference type="SUPFAM" id="SSF52540">
    <property type="entry name" value="P-loop containing nucleoside triphosphate hydrolases"/>
    <property type="match status" value="1"/>
</dbReference>
<keyword evidence="5" id="KW-1185">Reference proteome</keyword>
<dbReference type="EMBL" id="FNDU01000001">
    <property type="protein sequence ID" value="SDH34953.1"/>
    <property type="molecule type" value="Genomic_DNA"/>
</dbReference>
<evidence type="ECO:0000259" key="3">
    <source>
        <dbReference type="SMART" id="SM00382"/>
    </source>
</evidence>
<dbReference type="SMART" id="SM00382">
    <property type="entry name" value="AAA"/>
    <property type="match status" value="1"/>
</dbReference>
<protein>
    <submittedName>
        <fullName evidence="4">Stage III sporulation protein AA</fullName>
    </submittedName>
</protein>
<evidence type="ECO:0000256" key="1">
    <source>
        <dbReference type="ARBA" id="ARBA00022741"/>
    </source>
</evidence>
<keyword evidence="2" id="KW-0067">ATP-binding</keyword>
<evidence type="ECO:0000313" key="5">
    <source>
        <dbReference type="Proteomes" id="UP000199017"/>
    </source>
</evidence>
<dbReference type="AlphaFoldDB" id="A0A1G8BP65"/>
<dbReference type="Pfam" id="PF19568">
    <property type="entry name" value="Spore_III_AA"/>
    <property type="match status" value="1"/>
</dbReference>
<dbReference type="Gene3D" id="3.40.50.300">
    <property type="entry name" value="P-loop containing nucleotide triphosphate hydrolases"/>
    <property type="match status" value="1"/>
</dbReference>
<reference evidence="4 5" key="1">
    <citation type="submission" date="2016-10" db="EMBL/GenBank/DDBJ databases">
        <authorList>
            <person name="de Groot N.N."/>
        </authorList>
    </citation>
    <scope>NUCLEOTIDE SEQUENCE [LARGE SCALE GENOMIC DNA]</scope>
    <source>
        <strain evidence="5">P4B,CCM 7963,CECT 7998,DSM 25260,IBRC-M 10614,KCTC 13821</strain>
    </source>
</reference>
<dbReference type="STRING" id="930129.SAMN05216352_10135"/>
<feature type="domain" description="AAA+ ATPase" evidence="3">
    <location>
        <begin position="139"/>
        <end position="289"/>
    </location>
</feature>
<evidence type="ECO:0000256" key="2">
    <source>
        <dbReference type="ARBA" id="ARBA00022840"/>
    </source>
</evidence>
<dbReference type="OrthoDB" id="9768243at2"/>
<dbReference type="InterPro" id="IPR027417">
    <property type="entry name" value="P-loop_NTPase"/>
</dbReference>
<dbReference type="RefSeq" id="WP_091579256.1">
    <property type="nucleotide sequence ID" value="NZ_FNDU01000001.1"/>
</dbReference>